<dbReference type="EMBL" id="OU015568">
    <property type="protein sequence ID" value="CAG5078492.1"/>
    <property type="molecule type" value="Genomic_DNA"/>
</dbReference>
<protein>
    <submittedName>
        <fullName evidence="2">Oidioi.mRNA.OKI2018_I69.PAR.g9001.t1.cds</fullName>
    </submittedName>
</protein>
<proteinExistence type="predicted"/>
<feature type="transmembrane region" description="Helical" evidence="1">
    <location>
        <begin position="7"/>
        <end position="29"/>
    </location>
</feature>
<organism evidence="2 3">
    <name type="scientific">Oikopleura dioica</name>
    <name type="common">Tunicate</name>
    <dbReference type="NCBI Taxonomy" id="34765"/>
    <lineage>
        <taxon>Eukaryota</taxon>
        <taxon>Metazoa</taxon>
        <taxon>Chordata</taxon>
        <taxon>Tunicata</taxon>
        <taxon>Appendicularia</taxon>
        <taxon>Copelata</taxon>
        <taxon>Oikopleuridae</taxon>
        <taxon>Oikopleura</taxon>
    </lineage>
</organism>
<evidence type="ECO:0000313" key="3">
    <source>
        <dbReference type="Proteomes" id="UP001158576"/>
    </source>
</evidence>
<dbReference type="PANTHER" id="PTHR46497">
    <property type="entry name" value="THIOREDOXIN DOMAIN-CONTAINING PROTEIN 11"/>
    <property type="match status" value="1"/>
</dbReference>
<keyword evidence="1" id="KW-0472">Membrane</keyword>
<gene>
    <name evidence="2" type="ORF">OKIOD_LOCUS559</name>
</gene>
<keyword evidence="1" id="KW-1133">Transmembrane helix</keyword>
<evidence type="ECO:0000313" key="2">
    <source>
        <dbReference type="EMBL" id="CAG5078492.1"/>
    </source>
</evidence>
<dbReference type="Proteomes" id="UP001158576">
    <property type="component" value="Chromosome PAR"/>
</dbReference>
<accession>A0ABN7RPJ4</accession>
<dbReference type="InterPro" id="IPR052792">
    <property type="entry name" value="Thioredoxin_dom-contain_11"/>
</dbReference>
<dbReference type="PANTHER" id="PTHR46497:SF1">
    <property type="entry name" value="THIOREDOXIN DOMAIN-CONTAINING PROTEIN 11"/>
    <property type="match status" value="1"/>
</dbReference>
<keyword evidence="1" id="KW-0812">Transmembrane</keyword>
<evidence type="ECO:0000256" key="1">
    <source>
        <dbReference type="SAM" id="Phobius"/>
    </source>
</evidence>
<reference evidence="2 3" key="1">
    <citation type="submission" date="2021-04" db="EMBL/GenBank/DDBJ databases">
        <authorList>
            <person name="Bliznina A."/>
        </authorList>
    </citation>
    <scope>NUCLEOTIDE SEQUENCE [LARGE SCALE GENOMIC DNA]</scope>
</reference>
<keyword evidence="3" id="KW-1185">Reference proteome</keyword>
<name>A0ABN7RPJ4_OIKDI</name>
<sequence length="446" mass="51181">MREKYLLAGIIVFSVLSVMFHCFLFFLGFDWISPTDAAGLQFDPQTPKPFFSNSSLIKESVQGDVNLLPSLLSLHHAVFVLLYSHKIARSKYAASAYDETSRKFGNFGEIGWLAVNCAHNCGAQIKHEFLPQVHFYQKEKTSSSPNFFMFTGDITDSTALSSFVSSLLYPINFISSKADFNEHRKNSSPYFHTGELFIKPSRSLLQSDELLEKANQEARKLKNLSGIKTNFLLFDQKREDESRGIFHSHFPVQFQTDLPVNSIHNFAPNHAQNSIIRYAENGFHAWKNNNIWKSSPAKIFESGRLLLFIESKMDGLDFDRINEEIRKLSECKTRDFSLSKDCFATEIPNDDFNYKKPNGCESFVPADFWKRDIEICCYDQFHFLEDENALCSRTFNGTFGALSLPEPYKIVFSRLGFDPEQKEPLFIDFKSEEAIQKLLKKACSIF</sequence>